<dbReference type="OrthoDB" id="5175658at2"/>
<accession>A0A4R7FLF6</accession>
<organism evidence="3 4">
    <name type="scientific">Amnibacterium kyonggiense</name>
    <dbReference type="NCBI Taxonomy" id="595671"/>
    <lineage>
        <taxon>Bacteria</taxon>
        <taxon>Bacillati</taxon>
        <taxon>Actinomycetota</taxon>
        <taxon>Actinomycetes</taxon>
        <taxon>Micrococcales</taxon>
        <taxon>Microbacteriaceae</taxon>
        <taxon>Amnibacterium</taxon>
    </lineage>
</organism>
<feature type="domain" description="DUF4232" evidence="2">
    <location>
        <begin position="226"/>
        <end position="355"/>
    </location>
</feature>
<keyword evidence="1" id="KW-0812">Transmembrane</keyword>
<feature type="transmembrane region" description="Helical" evidence="1">
    <location>
        <begin position="58"/>
        <end position="78"/>
    </location>
</feature>
<dbReference type="Proteomes" id="UP000295344">
    <property type="component" value="Unassembled WGS sequence"/>
</dbReference>
<keyword evidence="1" id="KW-0472">Membrane</keyword>
<dbReference type="RefSeq" id="WP_133766305.1">
    <property type="nucleotide sequence ID" value="NZ_BAAARP010000002.1"/>
</dbReference>
<comment type="caution">
    <text evidence="3">The sequence shown here is derived from an EMBL/GenBank/DDBJ whole genome shotgun (WGS) entry which is preliminary data.</text>
</comment>
<dbReference type="EMBL" id="SOAM01000002">
    <property type="protein sequence ID" value="TDS77207.1"/>
    <property type="molecule type" value="Genomic_DNA"/>
</dbReference>
<sequence>MLSTRALVATVLVSSALWVGLGAVGAALTYWDAVPAPVTSLLLPPTVPSSLWTGPTRTVVLTAVVAGVVHAAVLALLLRVVLRRVAPGLIPVWFAVVLTSFLAAGVLAVGFLLGQPWAAGLRALSGQTVALFTPSGLWGVVWGWVPAIVAVRVGRSSRVAARTRVAPPVLVAAAAVAVAVLLLPGLGRQQEETPTAAPSPAPSITYYSWAGIAPVADGSAAVRGACHAADLAVSVDQGDAATGHRALSIRAVNRGDRACVLDGYADVVFDDRDGNAMDVLVTRGGSFLTTDEGAHRVRLDPGAAAVAALGWNAQSAAGEQRAGTLFVSPRPGTARLPVTVDLDVKDGGAVALTAWRLAS</sequence>
<name>A0A4R7FLF6_9MICO</name>
<dbReference type="Pfam" id="PF14016">
    <property type="entry name" value="DUF4232"/>
    <property type="match status" value="1"/>
</dbReference>
<evidence type="ECO:0000313" key="4">
    <source>
        <dbReference type="Proteomes" id="UP000295344"/>
    </source>
</evidence>
<protein>
    <submittedName>
        <fullName evidence="3">Uncharacterized protein DUF4232</fullName>
    </submittedName>
</protein>
<gene>
    <name evidence="3" type="ORF">CLV52_2148</name>
</gene>
<reference evidence="3 4" key="1">
    <citation type="submission" date="2019-03" db="EMBL/GenBank/DDBJ databases">
        <title>Genomic Encyclopedia of Archaeal and Bacterial Type Strains, Phase II (KMG-II): from individual species to whole genera.</title>
        <authorList>
            <person name="Goeker M."/>
        </authorList>
    </citation>
    <scope>NUCLEOTIDE SEQUENCE [LARGE SCALE GENOMIC DNA]</scope>
    <source>
        <strain evidence="3 4">DSM 24782</strain>
    </source>
</reference>
<feature type="transmembrane region" description="Helical" evidence="1">
    <location>
        <begin position="90"/>
        <end position="115"/>
    </location>
</feature>
<evidence type="ECO:0000313" key="3">
    <source>
        <dbReference type="EMBL" id="TDS77207.1"/>
    </source>
</evidence>
<feature type="transmembrane region" description="Helical" evidence="1">
    <location>
        <begin position="135"/>
        <end position="153"/>
    </location>
</feature>
<evidence type="ECO:0000256" key="1">
    <source>
        <dbReference type="SAM" id="Phobius"/>
    </source>
</evidence>
<dbReference type="InterPro" id="IPR025326">
    <property type="entry name" value="DUF4232"/>
</dbReference>
<keyword evidence="4" id="KW-1185">Reference proteome</keyword>
<dbReference type="AlphaFoldDB" id="A0A4R7FLF6"/>
<evidence type="ECO:0000259" key="2">
    <source>
        <dbReference type="Pfam" id="PF14016"/>
    </source>
</evidence>
<keyword evidence="1" id="KW-1133">Transmembrane helix</keyword>
<feature type="transmembrane region" description="Helical" evidence="1">
    <location>
        <begin position="165"/>
        <end position="186"/>
    </location>
</feature>
<proteinExistence type="predicted"/>